<gene>
    <name evidence="2" type="ORF">JOE21_000921</name>
</gene>
<keyword evidence="3" id="KW-1185">Reference proteome</keyword>
<dbReference type="EMBL" id="JAVDQG010000002">
    <property type="protein sequence ID" value="MDR6224930.1"/>
    <property type="molecule type" value="Genomic_DNA"/>
</dbReference>
<dbReference type="Proteomes" id="UP001185012">
    <property type="component" value="Unassembled WGS sequence"/>
</dbReference>
<evidence type="ECO:0000313" key="2">
    <source>
        <dbReference type="EMBL" id="MDR6224930.1"/>
    </source>
</evidence>
<reference evidence="2 3" key="1">
    <citation type="submission" date="2023-07" db="EMBL/GenBank/DDBJ databases">
        <title>Genomic Encyclopedia of Type Strains, Phase IV (KMG-IV): sequencing the most valuable type-strain genomes for metagenomic binning, comparative biology and taxonomic classification.</title>
        <authorList>
            <person name="Goeker M."/>
        </authorList>
    </citation>
    <scope>NUCLEOTIDE SEQUENCE [LARGE SCALE GENOMIC DNA]</scope>
    <source>
        <strain evidence="2 3">DSM 45903</strain>
    </source>
</reference>
<keyword evidence="1" id="KW-0472">Membrane</keyword>
<keyword evidence="1" id="KW-0812">Transmembrane</keyword>
<accession>A0ABU1IJH3</accession>
<evidence type="ECO:0000313" key="3">
    <source>
        <dbReference type="Proteomes" id="UP001185012"/>
    </source>
</evidence>
<organism evidence="2 3">
    <name type="scientific">Desmospora profundinema</name>
    <dbReference type="NCBI Taxonomy" id="1571184"/>
    <lineage>
        <taxon>Bacteria</taxon>
        <taxon>Bacillati</taxon>
        <taxon>Bacillota</taxon>
        <taxon>Bacilli</taxon>
        <taxon>Bacillales</taxon>
        <taxon>Thermoactinomycetaceae</taxon>
        <taxon>Desmospora</taxon>
    </lineage>
</organism>
<keyword evidence="1" id="KW-1133">Transmembrane helix</keyword>
<name>A0ABU1IJH3_9BACL</name>
<protein>
    <submittedName>
        <fullName evidence="2">Uncharacterized protein</fullName>
    </submittedName>
</protein>
<proteinExistence type="predicted"/>
<sequence length="30" mass="3278">MELLDLIVKAAGVMVQALAVYVAYQALKKK</sequence>
<evidence type="ECO:0000256" key="1">
    <source>
        <dbReference type="SAM" id="Phobius"/>
    </source>
</evidence>
<feature type="transmembrane region" description="Helical" evidence="1">
    <location>
        <begin position="6"/>
        <end position="24"/>
    </location>
</feature>
<comment type="caution">
    <text evidence="2">The sequence shown here is derived from an EMBL/GenBank/DDBJ whole genome shotgun (WGS) entry which is preliminary data.</text>
</comment>